<evidence type="ECO:0000256" key="2">
    <source>
        <dbReference type="ARBA" id="ARBA00022676"/>
    </source>
</evidence>
<dbReference type="Proteomes" id="UP001549257">
    <property type="component" value="Unassembled WGS sequence"/>
</dbReference>
<dbReference type="InterPro" id="IPR028098">
    <property type="entry name" value="Glyco_trans_4-like_N"/>
</dbReference>
<evidence type="ECO:0000313" key="8">
    <source>
        <dbReference type="Proteomes" id="UP001549257"/>
    </source>
</evidence>
<dbReference type="PANTHER" id="PTHR30576:SF8">
    <property type="entry name" value="UNDECAPRENYL-PHOSPHATE GALACTOSE PHOSPHOTRANSFERASE"/>
    <property type="match status" value="1"/>
</dbReference>
<proteinExistence type="inferred from homology"/>
<keyword evidence="8" id="KW-1185">Reference proteome</keyword>
<feature type="domain" description="Glycosyltransferase subfamily 4-like N-terminal" evidence="6">
    <location>
        <begin position="25"/>
        <end position="200"/>
    </location>
</feature>
<evidence type="ECO:0000313" key="7">
    <source>
        <dbReference type="EMBL" id="MET4583949.1"/>
    </source>
</evidence>
<feature type="domain" description="Bacterial sugar transferase" evidence="5">
    <location>
        <begin position="416"/>
        <end position="590"/>
    </location>
</feature>
<name>A0ABV2QSA0_9MICO</name>
<dbReference type="SUPFAM" id="SSF53756">
    <property type="entry name" value="UDP-Glycosyltransferase/glycogen phosphorylase"/>
    <property type="match status" value="1"/>
</dbReference>
<dbReference type="Pfam" id="PF02397">
    <property type="entry name" value="Bac_transf"/>
    <property type="match status" value="1"/>
</dbReference>
<dbReference type="InterPro" id="IPR001296">
    <property type="entry name" value="Glyco_trans_1"/>
</dbReference>
<sequence>MRPLRILLITQWFDPEPTFKGLLFAKELIQQGHEVQVLTGFPNYPGGKVYDGYKIRSFQREVVEGVNVLRLPLYPSHDGSSVKRVLNYASFAASASVGVLAGKRPDVAYVYHPPATVGLPALVAKWLRGVPFVYDVQDLWPDTLGVTGMLNRPKILRAVGKAMAGIYGSAARVAVLSPGFKKLLVERGVPERRIDVIPNWADEKQIDVSAPTASRASELGFDDRFTVTFAGNMGTVQALDTVLDAAALLRDRQEIRIVLVGGGLDLERLRGRSTAMKLDNVTFLARRPIAEIGEILTLSDALLVHLRRDPLFAITIPSKTQAYLMAGRPILMGVEGDAADMVEKAAAGIAFEPENAEALAAAIRRLQSLAPEQRRAMGESGSRFYREKLALKVGTAQFIESLEQASLLRPRFLAVKRATDVAASLAGLVALCVPMGVVALAVRAKLGGPVIFKQARPGKDGKLFSMYKFRTMTDERHASGGLLPDGLRLTRFGSMLRRSSLDELPGLVNVLRGDMSLIGPRPLLVRYTEHFTEAEMLRLAVKPGITGWAQVNGRNTASWDARLAMDVWYVRNLSFRLDLRILALTVLRVVKSSGIEVDPESKMLNFDDERRAARKNG</sequence>
<dbReference type="InterPro" id="IPR003362">
    <property type="entry name" value="Bact_transf"/>
</dbReference>
<dbReference type="Gene3D" id="3.40.50.2000">
    <property type="entry name" value="Glycogen Phosphorylase B"/>
    <property type="match status" value="2"/>
</dbReference>
<feature type="domain" description="Glycosyl transferase family 1" evidence="4">
    <location>
        <begin position="217"/>
        <end position="381"/>
    </location>
</feature>
<evidence type="ECO:0000256" key="1">
    <source>
        <dbReference type="ARBA" id="ARBA00006464"/>
    </source>
</evidence>
<accession>A0ABV2QSA0</accession>
<organism evidence="7 8">
    <name type="scientific">Conyzicola nivalis</name>
    <dbReference type="NCBI Taxonomy" id="1477021"/>
    <lineage>
        <taxon>Bacteria</taxon>
        <taxon>Bacillati</taxon>
        <taxon>Actinomycetota</taxon>
        <taxon>Actinomycetes</taxon>
        <taxon>Micrococcales</taxon>
        <taxon>Microbacteriaceae</taxon>
        <taxon>Conyzicola</taxon>
    </lineage>
</organism>
<keyword evidence="3" id="KW-0808">Transferase</keyword>
<evidence type="ECO:0000259" key="6">
    <source>
        <dbReference type="Pfam" id="PF13579"/>
    </source>
</evidence>
<dbReference type="Pfam" id="PF00534">
    <property type="entry name" value="Glycos_transf_1"/>
    <property type="match status" value="1"/>
</dbReference>
<evidence type="ECO:0000259" key="5">
    <source>
        <dbReference type="Pfam" id="PF02397"/>
    </source>
</evidence>
<comment type="similarity">
    <text evidence="1">Belongs to the bacterial sugar transferase family.</text>
</comment>
<protein>
    <submittedName>
        <fullName evidence="7">Lipopolysaccharide/colanic/teichoic acid biosynthesis glycosyltransferase</fullName>
    </submittedName>
</protein>
<dbReference type="PANTHER" id="PTHR30576">
    <property type="entry name" value="COLANIC BIOSYNTHESIS UDP-GLUCOSE LIPID CARRIER TRANSFERASE"/>
    <property type="match status" value="1"/>
</dbReference>
<reference evidence="7 8" key="1">
    <citation type="submission" date="2024-06" db="EMBL/GenBank/DDBJ databases">
        <title>Sorghum-associated microbial communities from plants grown in Nebraska, USA.</title>
        <authorList>
            <person name="Schachtman D."/>
        </authorList>
    </citation>
    <scope>NUCLEOTIDE SEQUENCE [LARGE SCALE GENOMIC DNA]</scope>
    <source>
        <strain evidence="7 8">2857</strain>
    </source>
</reference>
<evidence type="ECO:0000259" key="4">
    <source>
        <dbReference type="Pfam" id="PF00534"/>
    </source>
</evidence>
<keyword evidence="2" id="KW-0328">Glycosyltransferase</keyword>
<gene>
    <name evidence="7" type="ORF">ABIE21_003480</name>
</gene>
<dbReference type="EMBL" id="JBEPSJ010000005">
    <property type="protein sequence ID" value="MET4583949.1"/>
    <property type="molecule type" value="Genomic_DNA"/>
</dbReference>
<evidence type="ECO:0000256" key="3">
    <source>
        <dbReference type="ARBA" id="ARBA00022679"/>
    </source>
</evidence>
<dbReference type="CDD" id="cd03794">
    <property type="entry name" value="GT4_WbuB-like"/>
    <property type="match status" value="1"/>
</dbReference>
<dbReference type="Pfam" id="PF13579">
    <property type="entry name" value="Glyco_trans_4_4"/>
    <property type="match status" value="1"/>
</dbReference>
<comment type="caution">
    <text evidence="7">The sequence shown here is derived from an EMBL/GenBank/DDBJ whole genome shotgun (WGS) entry which is preliminary data.</text>
</comment>